<protein>
    <recommendedName>
        <fullName evidence="2">Response regulatory domain-containing protein</fullName>
    </recommendedName>
</protein>
<dbReference type="InterPro" id="IPR001789">
    <property type="entry name" value="Sig_transdc_resp-reg_receiver"/>
</dbReference>
<dbReference type="HOGENOM" id="CLU_1659126_0_0_0"/>
<evidence type="ECO:0000313" key="4">
    <source>
        <dbReference type="Proteomes" id="UP000007881"/>
    </source>
</evidence>
<keyword evidence="1" id="KW-0597">Phosphoprotein</keyword>
<dbReference type="SUPFAM" id="SSF52172">
    <property type="entry name" value="CheY-like"/>
    <property type="match status" value="1"/>
</dbReference>
<gene>
    <name evidence="3" type="ordered locus">PSMK_31920</name>
</gene>
<dbReference type="GO" id="GO:0000160">
    <property type="term" value="P:phosphorelay signal transduction system"/>
    <property type="evidence" value="ECO:0007669"/>
    <property type="project" value="InterPro"/>
</dbReference>
<keyword evidence="4" id="KW-1185">Reference proteome</keyword>
<dbReference type="InterPro" id="IPR011006">
    <property type="entry name" value="CheY-like_superfamily"/>
</dbReference>
<dbReference type="CDD" id="cd00156">
    <property type="entry name" value="REC"/>
    <property type="match status" value="1"/>
</dbReference>
<evidence type="ECO:0000313" key="3">
    <source>
        <dbReference type="EMBL" id="BAM05351.1"/>
    </source>
</evidence>
<feature type="modified residue" description="4-aspartylphosphate" evidence="1">
    <location>
        <position position="62"/>
    </location>
</feature>
<evidence type="ECO:0000256" key="1">
    <source>
        <dbReference type="PROSITE-ProRule" id="PRU00169"/>
    </source>
</evidence>
<sequence length="159" mass="17165">MPRPEPRLRLLVTEDRVHADEHWTRQMPRLLGPLGVEAARVPSGTAALDAASRMRFDIAVIDLATPAGGSGPLRPPASGLWLLEVLRRMEGAPATVVINAAAGPRQAERLLLASLRLGASAVIPRPVELNTLLEAIRRVLRRGHQDRWPGDAATRPPAA</sequence>
<accession>I0IJB3</accession>
<reference evidence="3 4" key="1">
    <citation type="submission" date="2012-02" db="EMBL/GenBank/DDBJ databases">
        <title>Complete genome sequence of Phycisphaera mikurensis NBRC 102666.</title>
        <authorList>
            <person name="Ankai A."/>
            <person name="Hosoyama A."/>
            <person name="Terui Y."/>
            <person name="Sekine M."/>
            <person name="Fukai R."/>
            <person name="Kato Y."/>
            <person name="Nakamura S."/>
            <person name="Yamada-Narita S."/>
            <person name="Kawakoshi A."/>
            <person name="Fukunaga Y."/>
            <person name="Yamazaki S."/>
            <person name="Fujita N."/>
        </authorList>
    </citation>
    <scope>NUCLEOTIDE SEQUENCE [LARGE SCALE GENOMIC DNA]</scope>
    <source>
        <strain evidence="4">NBRC 102666 / KCTC 22515 / FYK2301M01</strain>
    </source>
</reference>
<dbReference type="AlphaFoldDB" id="I0IJB3"/>
<dbReference type="EMBL" id="AP012338">
    <property type="protein sequence ID" value="BAM05351.1"/>
    <property type="molecule type" value="Genomic_DNA"/>
</dbReference>
<evidence type="ECO:0000259" key="2">
    <source>
        <dbReference type="PROSITE" id="PS50110"/>
    </source>
</evidence>
<dbReference type="Gene3D" id="3.40.50.2300">
    <property type="match status" value="1"/>
</dbReference>
<proteinExistence type="predicted"/>
<dbReference type="Proteomes" id="UP000007881">
    <property type="component" value="Chromosome"/>
</dbReference>
<dbReference type="eggNOG" id="COG0745">
    <property type="taxonomic scope" value="Bacteria"/>
</dbReference>
<organism evidence="3 4">
    <name type="scientific">Phycisphaera mikurensis (strain NBRC 102666 / KCTC 22515 / FYK2301M01)</name>
    <dbReference type="NCBI Taxonomy" id="1142394"/>
    <lineage>
        <taxon>Bacteria</taxon>
        <taxon>Pseudomonadati</taxon>
        <taxon>Planctomycetota</taxon>
        <taxon>Phycisphaerae</taxon>
        <taxon>Phycisphaerales</taxon>
        <taxon>Phycisphaeraceae</taxon>
        <taxon>Phycisphaera</taxon>
    </lineage>
</organism>
<name>I0IJB3_PHYMF</name>
<dbReference type="PROSITE" id="PS50110">
    <property type="entry name" value="RESPONSE_REGULATORY"/>
    <property type="match status" value="1"/>
</dbReference>
<feature type="domain" description="Response regulatory" evidence="2">
    <location>
        <begin position="9"/>
        <end position="140"/>
    </location>
</feature>
<dbReference type="KEGG" id="phm:PSMK_31920"/>